<dbReference type="SUPFAM" id="SSF53474">
    <property type="entry name" value="alpha/beta-Hydrolases"/>
    <property type="match status" value="1"/>
</dbReference>
<dbReference type="PRINTS" id="PR00412">
    <property type="entry name" value="EPOXHYDRLASE"/>
</dbReference>
<dbReference type="PANTHER" id="PTHR43798">
    <property type="entry name" value="MONOACYLGLYCEROL LIPASE"/>
    <property type="match status" value="1"/>
</dbReference>
<reference evidence="2 3" key="1">
    <citation type="submission" date="2020-11" db="EMBL/GenBank/DDBJ databases">
        <title>Corynebacterium sp. MC1420.</title>
        <authorList>
            <person name="Zhou J."/>
        </authorList>
    </citation>
    <scope>NUCLEOTIDE SEQUENCE [LARGE SCALE GENOMIC DNA]</scope>
    <source>
        <strain evidence="2 3">MC1420</strain>
    </source>
</reference>
<dbReference type="KEGG" id="cqn:G7Y29_00800"/>
<dbReference type="AlphaFoldDB" id="A0A7T0KPW2"/>
<accession>A0A7T0KPW2</accession>
<dbReference type="PANTHER" id="PTHR43798:SF33">
    <property type="entry name" value="HYDROLASE, PUTATIVE (AFU_ORTHOLOGUE AFUA_2G14860)-RELATED"/>
    <property type="match status" value="1"/>
</dbReference>
<dbReference type="Gene3D" id="3.40.50.1820">
    <property type="entry name" value="alpha/beta hydrolase"/>
    <property type="match status" value="1"/>
</dbReference>
<name>A0A7T0KPW2_9CORY</name>
<dbReference type="InterPro" id="IPR000073">
    <property type="entry name" value="AB_hydrolase_1"/>
</dbReference>
<evidence type="ECO:0000313" key="2">
    <source>
        <dbReference type="EMBL" id="QPK84205.1"/>
    </source>
</evidence>
<sequence length="288" mass="31450">MLHTRGIRLHAVTAGEPDNPLILLLHGTFGGWFDFVDVITSLAERGFYVAALDMRGYGMSDKPLPRSGNEMLIAVGDVKGAITTLGHTRAVLAGVDTGGAVAWVAAAMHPEIVSGLVSISAAHPADLREAMSARPWDFVPMLGRVTLARVPSRILQRFSRTRRRLYRDNLAINTTGAFQHSGRFNRVLELRRTAAAIDNAFIHSVHNSRLLTPPIASFGRPGARRAPVTAPVLLLHPPQSLWDRLVARQRRRARGEVRELSIPEAKNLPHIENPGGFVDAVARFAGRA</sequence>
<dbReference type="InterPro" id="IPR000639">
    <property type="entry name" value="Epox_hydrolase-like"/>
</dbReference>
<proteinExistence type="predicted"/>
<evidence type="ECO:0000259" key="1">
    <source>
        <dbReference type="Pfam" id="PF00561"/>
    </source>
</evidence>
<protein>
    <submittedName>
        <fullName evidence="2">Alpha/beta hydrolase</fullName>
    </submittedName>
</protein>
<dbReference type="GO" id="GO:0016787">
    <property type="term" value="F:hydrolase activity"/>
    <property type="evidence" value="ECO:0007669"/>
    <property type="project" value="UniProtKB-KW"/>
</dbReference>
<feature type="domain" description="AB hydrolase-1" evidence="1">
    <location>
        <begin position="20"/>
        <end position="167"/>
    </location>
</feature>
<dbReference type="InterPro" id="IPR050266">
    <property type="entry name" value="AB_hydrolase_sf"/>
</dbReference>
<dbReference type="InterPro" id="IPR029058">
    <property type="entry name" value="AB_hydrolase_fold"/>
</dbReference>
<keyword evidence="2" id="KW-0378">Hydrolase</keyword>
<keyword evidence="3" id="KW-1185">Reference proteome</keyword>
<gene>
    <name evidence="2" type="ORF">G7Y29_00800</name>
</gene>
<dbReference type="Proteomes" id="UP000594586">
    <property type="component" value="Chromosome"/>
</dbReference>
<organism evidence="2 3">
    <name type="scientific">Corynebacterium qintianiae</name>
    <dbReference type="NCBI Taxonomy" id="2709392"/>
    <lineage>
        <taxon>Bacteria</taxon>
        <taxon>Bacillati</taxon>
        <taxon>Actinomycetota</taxon>
        <taxon>Actinomycetes</taxon>
        <taxon>Mycobacteriales</taxon>
        <taxon>Corynebacteriaceae</taxon>
        <taxon>Corynebacterium</taxon>
    </lineage>
</organism>
<dbReference type="Pfam" id="PF00561">
    <property type="entry name" value="Abhydrolase_1"/>
    <property type="match status" value="1"/>
</dbReference>
<dbReference type="EMBL" id="CP064955">
    <property type="protein sequence ID" value="QPK84205.1"/>
    <property type="molecule type" value="Genomic_DNA"/>
</dbReference>
<evidence type="ECO:0000313" key="3">
    <source>
        <dbReference type="Proteomes" id="UP000594586"/>
    </source>
</evidence>
<dbReference type="GO" id="GO:0016020">
    <property type="term" value="C:membrane"/>
    <property type="evidence" value="ECO:0007669"/>
    <property type="project" value="TreeGrafter"/>
</dbReference>